<gene>
    <name evidence="3" type="ORF">SAMEA1410922_01717</name>
</gene>
<dbReference type="GeneID" id="86156092"/>
<comment type="caution">
    <text evidence="3">The sequence shown here is derived from an EMBL/GenBank/DDBJ whole genome shotgun (WGS) entry which is preliminary data.</text>
</comment>
<evidence type="ECO:0000256" key="1">
    <source>
        <dbReference type="SAM" id="SignalP"/>
    </source>
</evidence>
<dbReference type="InterPro" id="IPR025711">
    <property type="entry name" value="PepSY"/>
</dbReference>
<feature type="domain" description="PepSY" evidence="2">
    <location>
        <begin position="117"/>
        <end position="172"/>
    </location>
</feature>
<evidence type="ECO:0000259" key="2">
    <source>
        <dbReference type="Pfam" id="PF03413"/>
    </source>
</evidence>
<name>A0ABY6TLJ4_9PAST</name>
<feature type="domain" description="PepSY" evidence="2">
    <location>
        <begin position="40"/>
        <end position="100"/>
    </location>
</feature>
<evidence type="ECO:0000313" key="4">
    <source>
        <dbReference type="Proteomes" id="UP000308167"/>
    </source>
</evidence>
<protein>
    <submittedName>
        <fullName evidence="3">Peptidase propeptide and YPEB domain</fullName>
    </submittedName>
</protein>
<sequence length="178" mass="19054">MSKGKKVLSALLASAILIGGASAYASSNPEKQAAFEQATVSAAQAVQAATAKVAGKATEVDFNFKNGSSYYKVDVVQDNQGNGEKHEIVVDAKTGEILADNVKTKHHKKDKVRPEAKVTLEQAMDIATQQAGGKIKDVELDREHNSLRYEVESIKDGKTYKTVIDANSGNVIQSGIDY</sequence>
<dbReference type="Pfam" id="PF03413">
    <property type="entry name" value="PepSY"/>
    <property type="match status" value="2"/>
</dbReference>
<proteinExistence type="predicted"/>
<dbReference type="EMBL" id="CABFKI010000011">
    <property type="protein sequence ID" value="VTU08876.1"/>
    <property type="molecule type" value="Genomic_DNA"/>
</dbReference>
<keyword evidence="1" id="KW-0732">Signal</keyword>
<dbReference type="Gene3D" id="3.10.450.40">
    <property type="match status" value="2"/>
</dbReference>
<feature type="chain" id="PRO_5046408085" evidence="1">
    <location>
        <begin position="26"/>
        <end position="178"/>
    </location>
</feature>
<keyword evidence="4" id="KW-1185">Reference proteome</keyword>
<accession>A0ABY6TLJ4</accession>
<dbReference type="RefSeq" id="WP_135710736.1">
    <property type="nucleotide sequence ID" value="NZ_CABFKI010000011.1"/>
</dbReference>
<evidence type="ECO:0000313" key="3">
    <source>
        <dbReference type="EMBL" id="VTU08876.1"/>
    </source>
</evidence>
<organism evidence="3 4">
    <name type="scientific">Actinobacillus porcinus</name>
    <dbReference type="NCBI Taxonomy" id="51048"/>
    <lineage>
        <taxon>Bacteria</taxon>
        <taxon>Pseudomonadati</taxon>
        <taxon>Pseudomonadota</taxon>
        <taxon>Gammaproteobacteria</taxon>
        <taxon>Pasteurellales</taxon>
        <taxon>Pasteurellaceae</taxon>
        <taxon>Actinobacillus</taxon>
    </lineage>
</organism>
<feature type="signal peptide" evidence="1">
    <location>
        <begin position="1"/>
        <end position="25"/>
    </location>
</feature>
<reference evidence="3 4" key="1">
    <citation type="submission" date="2019-05" db="EMBL/GenBank/DDBJ databases">
        <authorList>
            <consortium name="Pathogen Informatics"/>
        </authorList>
    </citation>
    <scope>NUCLEOTIDE SEQUENCE [LARGE SCALE GENOMIC DNA]</scope>
    <source>
        <strain evidence="3 4">NM319</strain>
    </source>
</reference>
<dbReference type="Proteomes" id="UP000308167">
    <property type="component" value="Unassembled WGS sequence"/>
</dbReference>